<gene>
    <name evidence="2" type="ORF">GM920_03610</name>
</gene>
<dbReference type="InterPro" id="IPR048136">
    <property type="entry name" value="STM3941-like"/>
</dbReference>
<protein>
    <submittedName>
        <fullName evidence="2">Uncharacterized protein</fullName>
    </submittedName>
</protein>
<reference evidence="2 3" key="1">
    <citation type="submission" date="2019-11" db="EMBL/GenBank/DDBJ databases">
        <title>Description of Pedobacter sp. LMG 31462T.</title>
        <authorList>
            <person name="Carlier A."/>
            <person name="Qi S."/>
            <person name="Vandamme P."/>
        </authorList>
    </citation>
    <scope>NUCLEOTIDE SEQUENCE [LARGE SCALE GENOMIC DNA]</scope>
    <source>
        <strain evidence="2 3">LMG 31462</strain>
    </source>
</reference>
<dbReference type="RefSeq" id="WP_182953492.1">
    <property type="nucleotide sequence ID" value="NZ_WNXC01000001.1"/>
</dbReference>
<keyword evidence="1" id="KW-0812">Transmembrane</keyword>
<sequence length="173" mass="18929">MEFYRNQKKSNQLVLIYVGMIVIFLGMLLYSAGVLSDRYLPKAAVISGVGLIVLTYCLIKSLAAAKDKSPMIALKPDGIVSRVTPVSKAAGLIRWRDIEELSLTEMGADVLVTIHLSNVDHYKAIISKKLSKMAVSGGLDENGHYMVYLTASHIDCNAEELLAKINAYGPKNK</sequence>
<dbReference type="Proteomes" id="UP000636110">
    <property type="component" value="Unassembled WGS sequence"/>
</dbReference>
<evidence type="ECO:0000256" key="1">
    <source>
        <dbReference type="SAM" id="Phobius"/>
    </source>
</evidence>
<evidence type="ECO:0000313" key="3">
    <source>
        <dbReference type="Proteomes" id="UP000636110"/>
    </source>
</evidence>
<evidence type="ECO:0000313" key="2">
    <source>
        <dbReference type="EMBL" id="MBB2147993.1"/>
    </source>
</evidence>
<feature type="transmembrane region" description="Helical" evidence="1">
    <location>
        <begin position="12"/>
        <end position="33"/>
    </location>
</feature>
<organism evidence="2 3">
    <name type="scientific">Pedobacter gandavensis</name>
    <dbReference type="NCBI Taxonomy" id="2679963"/>
    <lineage>
        <taxon>Bacteria</taxon>
        <taxon>Pseudomonadati</taxon>
        <taxon>Bacteroidota</taxon>
        <taxon>Sphingobacteriia</taxon>
        <taxon>Sphingobacteriales</taxon>
        <taxon>Sphingobacteriaceae</taxon>
        <taxon>Pedobacter</taxon>
    </lineage>
</organism>
<accession>A0ABR6ERW3</accession>
<feature type="transmembrane region" description="Helical" evidence="1">
    <location>
        <begin position="39"/>
        <end position="59"/>
    </location>
</feature>
<comment type="caution">
    <text evidence="2">The sequence shown here is derived from an EMBL/GenBank/DDBJ whole genome shotgun (WGS) entry which is preliminary data.</text>
</comment>
<name>A0ABR6ERW3_9SPHI</name>
<proteinExistence type="predicted"/>
<keyword evidence="1" id="KW-1133">Transmembrane helix</keyword>
<dbReference type="EMBL" id="WNXC01000001">
    <property type="protein sequence ID" value="MBB2147993.1"/>
    <property type="molecule type" value="Genomic_DNA"/>
</dbReference>
<keyword evidence="3" id="KW-1185">Reference proteome</keyword>
<keyword evidence="1" id="KW-0472">Membrane</keyword>
<dbReference type="NCBIfam" id="NF041635">
    <property type="entry name" value="STM3941_fam"/>
    <property type="match status" value="1"/>
</dbReference>